<name>A0A1H9RYT4_FLAFI</name>
<dbReference type="Pfam" id="PF14491">
    <property type="entry name" value="DUF4435"/>
    <property type="match status" value="1"/>
</dbReference>
<dbReference type="RefSeq" id="WP_074724744.1">
    <property type="nucleotide sequence ID" value="NZ_CBCRVS010000032.1"/>
</dbReference>
<dbReference type="AlphaFoldDB" id="A0A1H9RYT4"/>
<dbReference type="InterPro" id="IPR029492">
    <property type="entry name" value="DUF4435"/>
</dbReference>
<evidence type="ECO:0000259" key="1">
    <source>
        <dbReference type="Pfam" id="PF14491"/>
    </source>
</evidence>
<reference evidence="3" key="1">
    <citation type="submission" date="2016-10" db="EMBL/GenBank/DDBJ databases">
        <authorList>
            <person name="Varghese N."/>
            <person name="Submissions S."/>
        </authorList>
    </citation>
    <scope>NUCLEOTIDE SEQUENCE [LARGE SCALE GENOMIC DNA]</scope>
    <source>
        <strain evidence="3">DSM 15719</strain>
    </source>
</reference>
<dbReference type="EMBL" id="FOFZ01000026">
    <property type="protein sequence ID" value="SER77029.1"/>
    <property type="molecule type" value="Genomic_DNA"/>
</dbReference>
<dbReference type="Proteomes" id="UP000183658">
    <property type="component" value="Unassembled WGS sequence"/>
</dbReference>
<organism evidence="2 3">
    <name type="scientific">Flavobacterium frigoris</name>
    <dbReference type="NCBI Taxonomy" id="229204"/>
    <lineage>
        <taxon>Bacteria</taxon>
        <taxon>Pseudomonadati</taxon>
        <taxon>Bacteroidota</taxon>
        <taxon>Flavobacteriia</taxon>
        <taxon>Flavobacteriales</taxon>
        <taxon>Flavobacteriaceae</taxon>
        <taxon>Flavobacterium</taxon>
    </lineage>
</organism>
<accession>A0A1H9RYT4</accession>
<feature type="domain" description="DUF4435" evidence="1">
    <location>
        <begin position="32"/>
        <end position="256"/>
    </location>
</feature>
<proteinExistence type="predicted"/>
<dbReference type="OrthoDB" id="2083140at2"/>
<evidence type="ECO:0000313" key="3">
    <source>
        <dbReference type="Proteomes" id="UP000183658"/>
    </source>
</evidence>
<protein>
    <recommendedName>
        <fullName evidence="1">DUF4435 domain-containing protein</fullName>
    </recommendedName>
</protein>
<evidence type="ECO:0000313" key="2">
    <source>
        <dbReference type="EMBL" id="SER77029.1"/>
    </source>
</evidence>
<keyword evidence="3" id="KW-1185">Reference proteome</keyword>
<gene>
    <name evidence="2" type="ORF">SAMN05444355_1264</name>
</gene>
<sequence>MIDIVEVLLEESVSDCVAYTEFMLNYNKNEDKLYCFFEGNEDRFYYSVRIDLLASTGNNNSFICGGKEKVLKVYQLIKANNYYKNVKTSFYIDSDFDENEINPDIYITPTYSIENLYCTKESFEKILISEFKMNPKENDFIKCVENYISIQERFNEETLLLNAWLACQSDFRYENKNNTYLKIDKNVKTYFDKIVLTDLSSIKELDGIKTKIDIENIFVDSPKIENDKLETKMAYFNTLDKSNKFRGKFILKLLENYLCRLQSISGVNPHMFEKKYSSNLRYEYATICSSLSQYATTPDCLKNYISKF</sequence>